<name>A0A1S2UIJ3_9PSED</name>
<reference evidence="1 2" key="1">
    <citation type="submission" date="2016-08" db="EMBL/GenBank/DDBJ databases">
        <title>Draft genome sequence of Pseudomonas costantinii LMG 22119, type strain isolated from cultivated mushroom (Agaricus bisporus) sporophores.</title>
        <authorList>
            <person name="Tambong J.T."/>
        </authorList>
    </citation>
    <scope>NUCLEOTIDE SEQUENCE [LARGE SCALE GENOMIC DNA]</scope>
    <source>
        <strain evidence="1 2">LMG 22119</strain>
    </source>
</reference>
<organism evidence="1 2">
    <name type="scientific">Pseudomonas costantinii</name>
    <dbReference type="NCBI Taxonomy" id="168469"/>
    <lineage>
        <taxon>Bacteria</taxon>
        <taxon>Pseudomonadati</taxon>
        <taxon>Pseudomonadota</taxon>
        <taxon>Gammaproteobacteria</taxon>
        <taxon>Pseudomonadales</taxon>
        <taxon>Pseudomonadaceae</taxon>
        <taxon>Pseudomonas</taxon>
    </lineage>
</organism>
<evidence type="ECO:0000313" key="2">
    <source>
        <dbReference type="Proteomes" id="UP000181661"/>
    </source>
</evidence>
<evidence type="ECO:0000313" key="1">
    <source>
        <dbReference type="EMBL" id="OIN45990.1"/>
    </source>
</evidence>
<dbReference type="EMBL" id="MDDR01000052">
    <property type="protein sequence ID" value="OIN45990.1"/>
    <property type="molecule type" value="Genomic_DNA"/>
</dbReference>
<dbReference type="AlphaFoldDB" id="A0A1S2UIJ3"/>
<dbReference type="OrthoDB" id="7016904at2"/>
<proteinExistence type="predicted"/>
<protein>
    <submittedName>
        <fullName evidence="1">Uncharacterized protein</fullName>
    </submittedName>
</protein>
<comment type="caution">
    <text evidence="1">The sequence shown here is derived from an EMBL/GenBank/DDBJ whole genome shotgun (WGS) entry which is preliminary data.</text>
</comment>
<accession>A0A1S2UIJ3</accession>
<sequence length="133" mass="14166">MDNLIKLRIGLTIAAFAGFLPITILFAVGVVAFFIPLIFVGKNPPLVTLGLIGALVISAFAIWSAWKIYALAMAAAPVVRSARLLASGAVIAMIWGMVIAYCTRNLPQLTCIFLMPGIVSTAMLAFTLKRAKV</sequence>
<gene>
    <name evidence="1" type="ORF">BFL40_27530</name>
</gene>
<dbReference type="Proteomes" id="UP000181661">
    <property type="component" value="Unassembled WGS sequence"/>
</dbReference>
<dbReference type="RefSeq" id="WP_071486894.1">
    <property type="nucleotide sequence ID" value="NZ_FNTS01000002.1"/>
</dbReference>